<dbReference type="Pfam" id="PF01555">
    <property type="entry name" value="N6_N4_Mtase"/>
    <property type="match status" value="1"/>
</dbReference>
<dbReference type="GO" id="GO:0003677">
    <property type="term" value="F:DNA binding"/>
    <property type="evidence" value="ECO:0007669"/>
    <property type="project" value="UniProtKB-KW"/>
</dbReference>
<dbReference type="InterPro" id="IPR002941">
    <property type="entry name" value="DNA_methylase_N4/N6"/>
</dbReference>
<evidence type="ECO:0000313" key="11">
    <source>
        <dbReference type="Proteomes" id="UP000014728"/>
    </source>
</evidence>
<dbReference type="OrthoDB" id="3832at10239"/>
<reference evidence="10 11" key="1">
    <citation type="journal article" date="2013" name="Proc. Natl. Acad. Sci. U.S.A.">
        <title>Twelve previously unknown phage genera are ubiquitous in global oceans.</title>
        <authorList>
            <person name="Holmfeldt K."/>
            <person name="Solonenko N."/>
            <person name="Shah M."/>
            <person name="Corrier K."/>
            <person name="Riemann L."/>
            <person name="Verberkmoes N.C."/>
            <person name="Sullivan M.B."/>
        </authorList>
    </citation>
    <scope>NUCLEOTIDE SEQUENCE [LARGE SCALE GENOMIC DNA]</scope>
    <source>
        <strain evidence="10">Phi18:3</strain>
    </source>
</reference>
<keyword evidence="5" id="KW-0949">S-adenosyl-L-methionine</keyword>
<dbReference type="InterPro" id="IPR001091">
    <property type="entry name" value="RM_Methyltransferase"/>
</dbReference>
<evidence type="ECO:0000256" key="5">
    <source>
        <dbReference type="ARBA" id="ARBA00022691"/>
    </source>
</evidence>
<accession>S0A236</accession>
<dbReference type="PANTHER" id="PTHR13370:SF3">
    <property type="entry name" value="TRNA (GUANINE(10)-N2)-METHYLTRANSFERASE HOMOLOG"/>
    <property type="match status" value="1"/>
</dbReference>
<dbReference type="KEGG" id="vg:16797185"/>
<comment type="catalytic activity">
    <reaction evidence="8">
        <text>a 2'-deoxycytidine in DNA + S-adenosyl-L-methionine = an N(4)-methyl-2'-deoxycytidine in DNA + S-adenosyl-L-homocysteine + H(+)</text>
        <dbReference type="Rhea" id="RHEA:16857"/>
        <dbReference type="Rhea" id="RHEA-COMP:11369"/>
        <dbReference type="Rhea" id="RHEA-COMP:13674"/>
        <dbReference type="ChEBI" id="CHEBI:15378"/>
        <dbReference type="ChEBI" id="CHEBI:57856"/>
        <dbReference type="ChEBI" id="CHEBI:59789"/>
        <dbReference type="ChEBI" id="CHEBI:85452"/>
        <dbReference type="ChEBI" id="CHEBI:137933"/>
        <dbReference type="EC" id="2.1.1.113"/>
    </reaction>
</comment>
<dbReference type="SUPFAM" id="SSF53335">
    <property type="entry name" value="S-adenosyl-L-methionine-dependent methyltransferases"/>
    <property type="match status" value="1"/>
</dbReference>
<proteinExistence type="inferred from homology"/>
<dbReference type="PRINTS" id="PR00508">
    <property type="entry name" value="S21N4MTFRASE"/>
</dbReference>
<evidence type="ECO:0000256" key="2">
    <source>
        <dbReference type="ARBA" id="ARBA00012185"/>
    </source>
</evidence>
<evidence type="ECO:0000256" key="6">
    <source>
        <dbReference type="ARBA" id="ARBA00022747"/>
    </source>
</evidence>
<evidence type="ECO:0000256" key="8">
    <source>
        <dbReference type="ARBA" id="ARBA00049120"/>
    </source>
</evidence>
<dbReference type="GO" id="GO:0015667">
    <property type="term" value="F:site-specific DNA-methyltransferase (cytosine-N4-specific) activity"/>
    <property type="evidence" value="ECO:0007669"/>
    <property type="project" value="UniProtKB-EC"/>
</dbReference>
<keyword evidence="7" id="KW-0238">DNA-binding</keyword>
<evidence type="ECO:0000259" key="9">
    <source>
        <dbReference type="Pfam" id="PF01555"/>
    </source>
</evidence>
<keyword evidence="3 10" id="KW-0489">Methyltransferase</keyword>
<dbReference type="PANTHER" id="PTHR13370">
    <property type="entry name" value="RNA METHYLASE-RELATED"/>
    <property type="match status" value="1"/>
</dbReference>
<evidence type="ECO:0000256" key="3">
    <source>
        <dbReference type="ARBA" id="ARBA00022603"/>
    </source>
</evidence>
<dbReference type="Gene3D" id="3.40.50.150">
    <property type="entry name" value="Vaccinia Virus protein VP39"/>
    <property type="match status" value="1"/>
</dbReference>
<dbReference type="InterPro" id="IPR029063">
    <property type="entry name" value="SAM-dependent_MTases_sf"/>
</dbReference>
<dbReference type="Proteomes" id="UP000014728">
    <property type="component" value="Segment"/>
</dbReference>
<dbReference type="GO" id="GO:0008170">
    <property type="term" value="F:N-methyltransferase activity"/>
    <property type="evidence" value="ECO:0007669"/>
    <property type="project" value="InterPro"/>
</dbReference>
<keyword evidence="4" id="KW-0808">Transferase</keyword>
<evidence type="ECO:0000256" key="7">
    <source>
        <dbReference type="ARBA" id="ARBA00023125"/>
    </source>
</evidence>
<reference evidence="11" key="2">
    <citation type="submission" date="2013-03" db="EMBL/GenBank/DDBJ databases">
        <title>The Cellulophaga phages: a novel, diverse, and globally ubiquitous model system.</title>
        <authorList>
            <person name="Holmfeldt K."/>
            <person name="Solonenko N."/>
            <person name="Shah M."/>
            <person name="Corrier K."/>
            <person name="Riemann L."/>
            <person name="VerBerkmoes N.C."/>
            <person name="Sullivan M.B."/>
        </authorList>
    </citation>
    <scope>NUCLEOTIDE SEQUENCE [LARGE SCALE GENOMIC DNA]</scope>
</reference>
<dbReference type="GO" id="GO:0009307">
    <property type="term" value="P:DNA restriction-modification system"/>
    <property type="evidence" value="ECO:0007669"/>
    <property type="project" value="UniProtKB-KW"/>
</dbReference>
<dbReference type="PROSITE" id="PS00093">
    <property type="entry name" value="N4_MTASE"/>
    <property type="match status" value="1"/>
</dbReference>
<dbReference type="GO" id="GO:0032259">
    <property type="term" value="P:methylation"/>
    <property type="evidence" value="ECO:0007669"/>
    <property type="project" value="UniProtKB-KW"/>
</dbReference>
<feature type="domain" description="DNA methylase N-4/N-6" evidence="9">
    <location>
        <begin position="21"/>
        <end position="256"/>
    </location>
</feature>
<evidence type="ECO:0000256" key="4">
    <source>
        <dbReference type="ARBA" id="ARBA00022679"/>
    </source>
</evidence>
<dbReference type="InterPro" id="IPR017985">
    <property type="entry name" value="MeTrfase_CN4_CS"/>
</dbReference>
<dbReference type="EC" id="2.1.1.113" evidence="2"/>
<evidence type="ECO:0000313" key="10">
    <source>
        <dbReference type="EMBL" id="AGO48527.1"/>
    </source>
</evidence>
<gene>
    <name evidence="10" type="ORF">Phi18:3_gp015</name>
</gene>
<sequence>MIDLRLGDCLEVMKTIKDNSIDLWVTSPPYAKQRDYNGSDSKSYIEFISPIILEAKRTLSKNGSIFFNIKEHCENGQRDLYVYKMVIHFVEVLELRLVDEFIWNKTNPFPTGAKTRLKDGFERIYHFTKSKKHNFYPENVLVKSTSKWLESEKRRKNKGEHNVTNGSGMNMRKRIATDLVRPSNVITGTSSNDNIGHPAVYPTYFAEFFVKVGSSEGMIVGDMFMGSGTTAISCMNTNREFIGIELDEKYYEIAKKRVEEKRKEKELKAQTLFETHN</sequence>
<keyword evidence="11" id="KW-1185">Reference proteome</keyword>
<dbReference type="GeneID" id="16797185"/>
<dbReference type="EMBL" id="KC821620">
    <property type="protein sequence ID" value="AGO48527.1"/>
    <property type="molecule type" value="Genomic_DNA"/>
</dbReference>
<dbReference type="REBASE" id="66114">
    <property type="entry name" value="M.Cph183ORF15P"/>
</dbReference>
<dbReference type="RefSeq" id="YP_008241208.1">
    <property type="nucleotide sequence ID" value="NC_021794.1"/>
</dbReference>
<name>S0A236_9CAUD</name>
<protein>
    <recommendedName>
        <fullName evidence="2">site-specific DNA-methyltransferase (cytosine-N(4)-specific)</fullName>
        <ecNumber evidence="2">2.1.1.113</ecNumber>
    </recommendedName>
</protein>
<organism evidence="10 11">
    <name type="scientific">Cellulophaga phage phi18:3</name>
    <dbReference type="NCBI Taxonomy" id="1327983"/>
    <lineage>
        <taxon>Viruses</taxon>
        <taxon>Duplodnaviria</taxon>
        <taxon>Heunggongvirae</taxon>
        <taxon>Uroviricota</taxon>
        <taxon>Caudoviricetes</taxon>
        <taxon>Pachyviridae</taxon>
        <taxon>Baltivirus</taxon>
        <taxon>Baltivirus phi18tres</taxon>
    </lineage>
</organism>
<comment type="similarity">
    <text evidence="1">Belongs to the N(4)/N(6)-methyltransferase family. N(4) subfamily.</text>
</comment>
<keyword evidence="6" id="KW-0680">Restriction system</keyword>
<evidence type="ECO:0000256" key="1">
    <source>
        <dbReference type="ARBA" id="ARBA00010203"/>
    </source>
</evidence>